<dbReference type="Proteomes" id="UP000665561">
    <property type="component" value="Unassembled WGS sequence"/>
</dbReference>
<evidence type="ECO:0000256" key="2">
    <source>
        <dbReference type="SAM" id="SignalP"/>
    </source>
</evidence>
<dbReference type="InterPro" id="IPR015914">
    <property type="entry name" value="PAPs_N"/>
</dbReference>
<dbReference type="RefSeq" id="WP_161744504.1">
    <property type="nucleotide sequence ID" value="NZ_JAAAMV010000014.1"/>
</dbReference>
<gene>
    <name evidence="5" type="ORF">GT019_17605</name>
</gene>
<feature type="signal peptide" evidence="2">
    <location>
        <begin position="1"/>
        <end position="31"/>
    </location>
</feature>
<dbReference type="SUPFAM" id="SSF63446">
    <property type="entry name" value="Type I dockerin domain"/>
    <property type="match status" value="1"/>
</dbReference>
<sequence>MFSKGKKKQFTKIGSLILSSVLAVSILPASALGDGGAVGEEAAVEVQAAYTSKALSLSPGSDVSQLNFAWYSSVDPGAAVVQMAKTADLVNGTDFPAADKIMTFTGTTSAAVTGYNSNKVTATGLEPNTQYAYRFGDGTDGNWSAASNYKTPNPDSYTFMYVGDPQIGASGNATTDGAGWKRTMQLAKQNFPNIDFVMSGGDQVDTGTSEAQYDLYLAPDQLKNIPVATTVGNHDTNINYQYHYNVPNLTTLGGQKVGTDIVNGDYSYTYGDALYMVLNSNSSSTADHAVFMRQAVADHPDTKWRFVTLHHDIYGAGSAHSQSDSLDRRLYLQPVIDELDIDLVFTGHDHSYARSYPLYNSNVQTQFKDGEGNDINPTGTSYFTANSASGSKYYDLAPVAEYYSEARIQHRKTSFSTVTVTPTTFTYDTYEIETDDSLTKIDSYKVLKKPEDAKVYAKAEDKSSTYYAIKNANAVKDLDVTFKFDSTKAKFKAAALVTPDTGSFVVDTATAGEVNIKATLATPIHTVDYADVIKLTFEAPTGQKSAVTNVELTRSDLTTLNKHKAKVSTIEANNAPITVTNQPNVKVYAKMSTIIAELSKKAEFYLALSNTDDVNALDVTFKYDSTKFKLLTPELIGQDDNIQAFEDKDGTVRFLAGFTKPITAEGYTDVVKLTLEPKNIFNRFLQADIELEKVTTASKGINTEVLNNTEEKAASILIRTFKDVVDVNEDTKADVGDISFATQFYRLTSADSGWAGAKRADVVEDNVIDTADLTLIMNHIIN</sequence>
<dbReference type="SUPFAM" id="SSF49363">
    <property type="entry name" value="Purple acid phosphatase, N-terminal domain"/>
    <property type="match status" value="1"/>
</dbReference>
<comment type="caution">
    <text evidence="5">The sequence shown here is derived from an EMBL/GenBank/DDBJ whole genome shotgun (WGS) entry which is preliminary data.</text>
</comment>
<evidence type="ECO:0008006" key="7">
    <source>
        <dbReference type="Google" id="ProtNLM"/>
    </source>
</evidence>
<evidence type="ECO:0000259" key="4">
    <source>
        <dbReference type="Pfam" id="PF16656"/>
    </source>
</evidence>
<accession>A0ABW9XTM3</accession>
<feature type="domain" description="Calcineurin-like phosphoesterase" evidence="3">
    <location>
        <begin position="159"/>
        <end position="352"/>
    </location>
</feature>
<keyword evidence="6" id="KW-1185">Reference proteome</keyword>
<dbReference type="InterPro" id="IPR008965">
    <property type="entry name" value="CBM2/CBM3_carb-bd_dom_sf"/>
</dbReference>
<dbReference type="Gene3D" id="2.60.40.380">
    <property type="entry name" value="Purple acid phosphatase-like, N-terminal"/>
    <property type="match status" value="1"/>
</dbReference>
<reference evidence="5 6" key="1">
    <citation type="submission" date="2020-01" db="EMBL/GenBank/DDBJ databases">
        <title>Paenibacillus soybeanensis sp. nov. isolated from the nodules of soybean (Glycine max(L.) Merr).</title>
        <authorList>
            <person name="Wang H."/>
        </authorList>
    </citation>
    <scope>NUCLEOTIDE SEQUENCE [LARGE SCALE GENOMIC DNA]</scope>
    <source>
        <strain evidence="5 6">T1</strain>
    </source>
</reference>
<evidence type="ECO:0000313" key="6">
    <source>
        <dbReference type="Proteomes" id="UP000665561"/>
    </source>
</evidence>
<dbReference type="Gene3D" id="2.60.40.680">
    <property type="match status" value="2"/>
</dbReference>
<keyword evidence="1 2" id="KW-0732">Signal</keyword>
<evidence type="ECO:0000259" key="3">
    <source>
        <dbReference type="Pfam" id="PF00149"/>
    </source>
</evidence>
<dbReference type="PANTHER" id="PTHR22953">
    <property type="entry name" value="ACID PHOSPHATASE RELATED"/>
    <property type="match status" value="1"/>
</dbReference>
<feature type="domain" description="Purple acid phosphatase N-terminal" evidence="4">
    <location>
        <begin position="56"/>
        <end position="151"/>
    </location>
</feature>
<organism evidence="5 6">
    <name type="scientific">Paenibacillus glycinis</name>
    <dbReference type="NCBI Taxonomy" id="2697035"/>
    <lineage>
        <taxon>Bacteria</taxon>
        <taxon>Bacillati</taxon>
        <taxon>Bacillota</taxon>
        <taxon>Bacilli</taxon>
        <taxon>Bacillales</taxon>
        <taxon>Paenibacillaceae</taxon>
        <taxon>Paenibacillus</taxon>
    </lineage>
</organism>
<dbReference type="InterPro" id="IPR036439">
    <property type="entry name" value="Dockerin_dom_sf"/>
</dbReference>
<evidence type="ECO:0000313" key="5">
    <source>
        <dbReference type="EMBL" id="NBD25691.1"/>
    </source>
</evidence>
<dbReference type="SUPFAM" id="SSF49384">
    <property type="entry name" value="Carbohydrate-binding domain"/>
    <property type="match status" value="1"/>
</dbReference>
<dbReference type="Pfam" id="PF00149">
    <property type="entry name" value="Metallophos"/>
    <property type="match status" value="1"/>
</dbReference>
<proteinExistence type="predicted"/>
<dbReference type="Pfam" id="PF16656">
    <property type="entry name" value="Pur_ac_phosph_N"/>
    <property type="match status" value="1"/>
</dbReference>
<dbReference type="Gene3D" id="1.10.1330.10">
    <property type="entry name" value="Dockerin domain"/>
    <property type="match status" value="1"/>
</dbReference>
<dbReference type="SUPFAM" id="SSF56300">
    <property type="entry name" value="Metallo-dependent phosphatases"/>
    <property type="match status" value="1"/>
</dbReference>
<dbReference type="InterPro" id="IPR039331">
    <property type="entry name" value="PAPs-like"/>
</dbReference>
<dbReference type="EMBL" id="JAAAMV010000014">
    <property type="protein sequence ID" value="NBD25691.1"/>
    <property type="molecule type" value="Genomic_DNA"/>
</dbReference>
<protein>
    <recommendedName>
        <fullName evidence="7">Dockerin domain-containing protein</fullName>
    </recommendedName>
</protein>
<dbReference type="InterPro" id="IPR004843">
    <property type="entry name" value="Calcineurin-like_PHP"/>
</dbReference>
<evidence type="ECO:0000256" key="1">
    <source>
        <dbReference type="ARBA" id="ARBA00022729"/>
    </source>
</evidence>
<dbReference type="PANTHER" id="PTHR22953:SF153">
    <property type="entry name" value="PURPLE ACID PHOSPHATASE"/>
    <property type="match status" value="1"/>
</dbReference>
<dbReference type="InterPro" id="IPR029052">
    <property type="entry name" value="Metallo-depent_PP-like"/>
</dbReference>
<feature type="chain" id="PRO_5045735230" description="Dockerin domain-containing protein" evidence="2">
    <location>
        <begin position="32"/>
        <end position="782"/>
    </location>
</feature>
<name>A0ABW9XTM3_9BACL</name>
<dbReference type="Gene3D" id="3.60.21.10">
    <property type="match status" value="1"/>
</dbReference>
<dbReference type="InterPro" id="IPR008963">
    <property type="entry name" value="Purple_acid_Pase-like_N"/>
</dbReference>